<dbReference type="AlphaFoldDB" id="A0A2B7ZII7"/>
<protein>
    <submittedName>
        <fullName evidence="1">Uncharacterized protein</fullName>
    </submittedName>
</protein>
<dbReference type="Proteomes" id="UP000226031">
    <property type="component" value="Unassembled WGS sequence"/>
</dbReference>
<name>A0A2B7ZII7_9EURO</name>
<dbReference type="EMBL" id="PDND01000054">
    <property type="protein sequence ID" value="PGH33786.1"/>
    <property type="molecule type" value="Genomic_DNA"/>
</dbReference>
<organism evidence="1 2">
    <name type="scientific">[Emmonsia] crescens</name>
    <dbReference type="NCBI Taxonomy" id="73230"/>
    <lineage>
        <taxon>Eukaryota</taxon>
        <taxon>Fungi</taxon>
        <taxon>Dikarya</taxon>
        <taxon>Ascomycota</taxon>
        <taxon>Pezizomycotina</taxon>
        <taxon>Eurotiomycetes</taxon>
        <taxon>Eurotiomycetidae</taxon>
        <taxon>Onygenales</taxon>
        <taxon>Ajellomycetaceae</taxon>
        <taxon>Emergomyces</taxon>
    </lineage>
</organism>
<dbReference type="VEuPathDB" id="FungiDB:EMCG_06256"/>
<keyword evidence="2" id="KW-1185">Reference proteome</keyword>
<proteinExistence type="predicted"/>
<dbReference type="STRING" id="73230.A0A2B7ZII7"/>
<evidence type="ECO:0000313" key="1">
    <source>
        <dbReference type="EMBL" id="PGH33786.1"/>
    </source>
</evidence>
<accession>A0A2B7ZII7</accession>
<gene>
    <name evidence="1" type="ORF">GX50_03355</name>
</gene>
<sequence length="145" mass="15696">MYVDPDGFLHVGDDGVMRSLSAAGAVLDYALLTRDQLQGIISIPSYTSEEKKHLSQLWSAVNTSQVSVEQLRSPPKELLPTLLMLAENQPLEPPPSSSPISVRAPKGLSAAGCAIRLCSRSTQCMKHRNCYVCVLADRLSIGKCV</sequence>
<reference evidence="1 2" key="1">
    <citation type="submission" date="2017-10" db="EMBL/GenBank/DDBJ databases">
        <title>Comparative genomics in systemic dimorphic fungi from Ajellomycetaceae.</title>
        <authorList>
            <person name="Munoz J.F."/>
            <person name="Mcewen J.G."/>
            <person name="Clay O.K."/>
            <person name="Cuomo C.A."/>
        </authorList>
    </citation>
    <scope>NUCLEOTIDE SEQUENCE [LARGE SCALE GENOMIC DNA]</scope>
    <source>
        <strain evidence="1 2">UAMH4076</strain>
    </source>
</reference>
<evidence type="ECO:0000313" key="2">
    <source>
        <dbReference type="Proteomes" id="UP000226031"/>
    </source>
</evidence>
<comment type="caution">
    <text evidence="1">The sequence shown here is derived from an EMBL/GenBank/DDBJ whole genome shotgun (WGS) entry which is preliminary data.</text>
</comment>